<proteinExistence type="predicted"/>
<gene>
    <name evidence="1" type="ORF">UFOVP46_4</name>
</gene>
<sequence>MSYSTLGQAFPLDTNVQDVYISAATNGAIISTLGVTNSSSSAVTGRVFIRQSVISRSYQAQMWSARTSGFSSTQINALTAGNGLFIAGGASGTMSYSPDGINWTTRTSGFSANAINALTFGNGLFIAGGAAGTMTTSADGITWTSRTSGFTTNAINALTYGKNLYVAGGVAGTLTTSTDGITWTSRTSGFGANAINGLTFGLGQFAAAGASIDNGSYSSGLYVAVGAAGTLTTSPDGITWTSRTSGFGANAISAVAFGYSNQITESSGYTNHSAQPLFVAVGAAGTITTSPDGITWTARTSGVSTAIASIVFANGLFVATTTTSVYLFSTDGVNWSHGTAGGISSVNLLATAYNNGRWAIAGASGQLAISNAGIPQATKQTAIVYDTSFPANSFTPVTIGMTLANYDALSVQSNAPAALTFTVFGNES</sequence>
<dbReference type="EMBL" id="LR796174">
    <property type="protein sequence ID" value="CAB4123473.1"/>
    <property type="molecule type" value="Genomic_DNA"/>
</dbReference>
<evidence type="ECO:0000313" key="1">
    <source>
        <dbReference type="EMBL" id="CAB4123473.1"/>
    </source>
</evidence>
<reference evidence="1" key="1">
    <citation type="submission" date="2020-04" db="EMBL/GenBank/DDBJ databases">
        <authorList>
            <person name="Chiriac C."/>
            <person name="Salcher M."/>
            <person name="Ghai R."/>
            <person name="Kavagutti S V."/>
        </authorList>
    </citation>
    <scope>NUCLEOTIDE SEQUENCE</scope>
</reference>
<dbReference type="SUPFAM" id="SSF50939">
    <property type="entry name" value="Sialidases"/>
    <property type="match status" value="1"/>
</dbReference>
<dbReference type="InterPro" id="IPR036278">
    <property type="entry name" value="Sialidase_sf"/>
</dbReference>
<organism evidence="1">
    <name type="scientific">uncultured Caudovirales phage</name>
    <dbReference type="NCBI Taxonomy" id="2100421"/>
    <lineage>
        <taxon>Viruses</taxon>
        <taxon>Duplodnaviria</taxon>
        <taxon>Heunggongvirae</taxon>
        <taxon>Uroviricota</taxon>
        <taxon>Caudoviricetes</taxon>
        <taxon>Peduoviridae</taxon>
        <taxon>Maltschvirus</taxon>
        <taxon>Maltschvirus maltsch</taxon>
    </lineage>
</organism>
<protein>
    <submittedName>
        <fullName evidence="1">Uncharacterized protein</fullName>
    </submittedName>
</protein>
<accession>A0A6J5KR32</accession>
<name>A0A6J5KR32_9CAUD</name>